<evidence type="ECO:0000313" key="4">
    <source>
        <dbReference type="RefSeq" id="XP_056852432.1"/>
    </source>
</evidence>
<proteinExistence type="predicted"/>
<reference evidence="4 5" key="1">
    <citation type="submission" date="2025-04" db="UniProtKB">
        <authorList>
            <consortium name="RefSeq"/>
        </authorList>
    </citation>
    <scope>IDENTIFICATION</scope>
    <source>
        <tissue evidence="4 5">Leaf</tissue>
    </source>
</reference>
<feature type="compositionally biased region" description="Basic and acidic residues" evidence="1">
    <location>
        <begin position="207"/>
        <end position="228"/>
    </location>
</feature>
<accession>A0A9W3CLD0</accession>
<dbReference type="AlphaFoldDB" id="A0A9W3CLD0"/>
<dbReference type="GO" id="GO:0003676">
    <property type="term" value="F:nucleic acid binding"/>
    <property type="evidence" value="ECO:0007669"/>
    <property type="project" value="InterPro"/>
</dbReference>
<dbReference type="RefSeq" id="XP_056852433.1">
    <property type="nucleotide sequence ID" value="XM_056996453.1"/>
</dbReference>
<dbReference type="InterPro" id="IPR043502">
    <property type="entry name" value="DNA/RNA_pol_sf"/>
</dbReference>
<dbReference type="Pfam" id="PF07727">
    <property type="entry name" value="RVT_2"/>
    <property type="match status" value="1"/>
</dbReference>
<dbReference type="InterPro" id="IPR036397">
    <property type="entry name" value="RNaseH_sf"/>
</dbReference>
<dbReference type="PANTHER" id="PTHR11439:SF462">
    <property type="match status" value="1"/>
</dbReference>
<evidence type="ECO:0000259" key="2">
    <source>
        <dbReference type="PROSITE" id="PS50994"/>
    </source>
</evidence>
<evidence type="ECO:0000313" key="5">
    <source>
        <dbReference type="RefSeq" id="XP_056852433.1"/>
    </source>
</evidence>
<dbReference type="PANTHER" id="PTHR11439">
    <property type="entry name" value="GAG-POL-RELATED RETROTRANSPOSON"/>
    <property type="match status" value="1"/>
</dbReference>
<feature type="region of interest" description="Disordered" evidence="1">
    <location>
        <begin position="183"/>
        <end position="275"/>
    </location>
</feature>
<dbReference type="SUPFAM" id="SSF56672">
    <property type="entry name" value="DNA/RNA polymerases"/>
    <property type="match status" value="1"/>
</dbReference>
<dbReference type="Pfam" id="PF25597">
    <property type="entry name" value="SH3_retrovirus"/>
    <property type="match status" value="1"/>
</dbReference>
<dbReference type="InterPro" id="IPR057670">
    <property type="entry name" value="SH3_retrovirus"/>
</dbReference>
<gene>
    <name evidence="4 5" type="primary">LOC108855804</name>
</gene>
<dbReference type="InterPro" id="IPR012337">
    <property type="entry name" value="RNaseH-like_sf"/>
</dbReference>
<dbReference type="PROSITE" id="PS50994">
    <property type="entry name" value="INTEGRASE"/>
    <property type="match status" value="1"/>
</dbReference>
<dbReference type="GeneID" id="108855804"/>
<organism evidence="3 5">
    <name type="scientific">Raphanus sativus</name>
    <name type="common">Radish</name>
    <name type="synonym">Raphanus raphanistrum var. sativus</name>
    <dbReference type="NCBI Taxonomy" id="3726"/>
    <lineage>
        <taxon>Eukaryota</taxon>
        <taxon>Viridiplantae</taxon>
        <taxon>Streptophyta</taxon>
        <taxon>Embryophyta</taxon>
        <taxon>Tracheophyta</taxon>
        <taxon>Spermatophyta</taxon>
        <taxon>Magnoliopsida</taxon>
        <taxon>eudicotyledons</taxon>
        <taxon>Gunneridae</taxon>
        <taxon>Pentapetalae</taxon>
        <taxon>rosids</taxon>
        <taxon>malvids</taxon>
        <taxon>Brassicales</taxon>
        <taxon>Brassicaceae</taxon>
        <taxon>Brassiceae</taxon>
        <taxon>Raphanus</taxon>
    </lineage>
</organism>
<dbReference type="InterPro" id="IPR013103">
    <property type="entry name" value="RVT_2"/>
</dbReference>
<dbReference type="GO" id="GO:0015074">
    <property type="term" value="P:DNA integration"/>
    <property type="evidence" value="ECO:0007669"/>
    <property type="project" value="InterPro"/>
</dbReference>
<dbReference type="Gene3D" id="3.30.420.10">
    <property type="entry name" value="Ribonuclease H-like superfamily/Ribonuclease H"/>
    <property type="match status" value="1"/>
</dbReference>
<keyword evidence="3" id="KW-1185">Reference proteome</keyword>
<dbReference type="RefSeq" id="XP_056852432.1">
    <property type="nucleotide sequence ID" value="XM_056996452.1"/>
</dbReference>
<dbReference type="CDD" id="cd09272">
    <property type="entry name" value="RNase_HI_RT_Ty1"/>
    <property type="match status" value="1"/>
</dbReference>
<dbReference type="OrthoDB" id="414104at2759"/>
<dbReference type="InterPro" id="IPR001584">
    <property type="entry name" value="Integrase_cat-core"/>
</dbReference>
<evidence type="ECO:0000256" key="1">
    <source>
        <dbReference type="SAM" id="MobiDB-lite"/>
    </source>
</evidence>
<dbReference type="Proteomes" id="UP000504610">
    <property type="component" value="Unplaced"/>
</dbReference>
<sequence length="817" mass="92702">MCLSKYFAEAGIVHQTSCVGTPQQNGRVERKHRHILNVARSILFQADLPVRFWGESVLTAAYLINRTPTKLLKGKTPYECLFGNPPSYGDIKTFGCLCFAHKARRDKDKFGVRSVKCVFVGYPFAKKGWKLYDLEKKEFFVSRDVVFDEEKFPFAEKKLKDAPIVLPPSVAHCDEEEVRETVIMTERGRSEQPVSGDVSETETSEVSVEKQSETEEQLKQSETEEQLGRGHRKATPSVRLRDYVSYNAQAPPESPDKHNTITGLTSEASADRSGKTHSLYPITDYVCDDFFSDHHQAFLAAVSAGVIPRNYKEAFADERWNKAVKGEVTALELNRTWDVVDLPSGKKAIGSKWVFTIKYNADGSIERYKARLVCCGNHQVEGEDYEETFAPVAKMDTVRTLLEVAAAKNWEVHQMDVHNAFLQGDLEEEVYMRLPPGFHSDDPNKVCRLRKSLYGLKQAPRCWFEKLSDALKRLGFEQSYEDYSLFFFVKGEKSIRVLCYVDDLIIAGNDLELIERFKKRLSETFHMKDLGKAKYFLGIEIARGPLGMYLSQRKYALDIINEAGLLGCKPATTPMEVNHHLLRDKSPLLTNPAKFRRVIGRLVYLTVTRPDLSYSVHVLSQVMHEPREAHWDAAMRVIRYLKGSPGQGIMLKADSDLRIRAYCDSDWASCPRTRRSLSAYMVLLGDSPIAWKTKKQDTVSHSSAEAEYRAMSDALKELTWLKRLLADLGVRHEDPMDLFCDSKSAIYIAANPVFHERTKHVEKDCHSVRDAVKAKLIATRHVRTTEQLADILTKALGSSSFSYLLSKFGVCDLHAPT</sequence>
<evidence type="ECO:0000313" key="3">
    <source>
        <dbReference type="Proteomes" id="UP000504610"/>
    </source>
</evidence>
<feature type="domain" description="Integrase catalytic" evidence="2">
    <location>
        <begin position="1"/>
        <end position="85"/>
    </location>
</feature>
<protein>
    <submittedName>
        <fullName evidence="4 5">Retrovirus-related Pol polyprotein from transposon RE1 isoform X1</fullName>
    </submittedName>
</protein>
<name>A0A9W3CLD0_RAPSA</name>
<dbReference type="SUPFAM" id="SSF53098">
    <property type="entry name" value="Ribonuclease H-like"/>
    <property type="match status" value="1"/>
</dbReference>